<feature type="compositionally biased region" description="Acidic residues" evidence="1">
    <location>
        <begin position="300"/>
        <end position="316"/>
    </location>
</feature>
<feature type="region of interest" description="Disordered" evidence="1">
    <location>
        <begin position="256"/>
        <end position="473"/>
    </location>
</feature>
<feature type="region of interest" description="Disordered" evidence="1">
    <location>
        <begin position="1"/>
        <end position="215"/>
    </location>
</feature>
<dbReference type="AlphaFoldDB" id="A0A7T0LL24"/>
<name>A0A7T0LL24_9ACTO</name>
<evidence type="ECO:0000313" key="3">
    <source>
        <dbReference type="Proteomes" id="UP000594637"/>
    </source>
</evidence>
<proteinExistence type="predicted"/>
<feature type="compositionally biased region" description="Acidic residues" evidence="1">
    <location>
        <begin position="112"/>
        <end position="178"/>
    </location>
</feature>
<gene>
    <name evidence="2" type="ORF">ID810_01750</name>
</gene>
<sequence length="1048" mass="107484">MDSIPTADDAPAEDSTPAEEETAPAADETVEVTPVSEEVAGDDASAEESTPSEEVAEEETAPDEAVALVEDSTPAADETVEVTPVSEEVADGDAPVEDPAPAQDETSLVPEEVADDNAPTEDSTPAEEETSIVPEEVADDNAPTEDSTPAEEETSIVPEEVADDNAPTEDSTPAEEETAPAADETVEVTPVSEEVAVNDAPSKELAEQPDPAVDETIVVPEASTLREEVADGDAPSEEVAEETVPIADETADLTLASEEVPEQTVPTADLTPVSEEVAVNDAPVEDPAPAQDETSIVPEEVADGDVPSEEAAEEETVPAADETADLTPVSEDAADDAAPVEDPAPAVDETADLTPVSEEVADDDAPAKESTPSEEAAEKETVPAADETADLTPVSEEVPEQTVPTADLTPVSEEVADGGAPSEELAEETTPATDEAVAPVEDPTPAEDPAPAVDETVVVPDDPAPLVDSDTKPRSRWRPAALLGLGVGALILILWGSAAAATTQHVFGGSTVSGVAVGGMSASQAEQVLTETIEAQLAETVTLAVPGDDGAPIATDTLVPAESGVSLDAAASIDTLTSFTLNPITIVDRLTGAQTQAVTTVDPQALTAALNARITTLSQGTVDAAVTLDGTTPVLTPAVAGSGVDVASSVQILSRDWPLGQETVTLVAGRTEPTVTDADAQALIDNVLTPLLASDVTVSAVGTQAASTAQADAVLTPAEIAATASVVNHNGTLSVHLDPAGLREAVLEDMGTGVETAPVDATFTIEGSASGTPVFVPGTTGLSIDGEALADAVLATTNGTRTLTLPVTTTEPEHNEAEAQWGVTEIIGEYATPFFYDPQRTQNLIAGAAAINGTVVLPGQTFSLTEALGPVDYEHGFASAGVYVNGVHSDSLGGGLSQVATTVFNAGFEAGMDDVEHHPHSVWFTRYPAGREATLWTGVLDVKWTNSTPYAVLVQAWVSDDYVHVRLWSTHYYDVSIVSGEHSGYRPVRTETSTAAGCEPYSGGEPGFDITVTRSRKAPDGTGPADDVLTTSYAADNALRCVAPHAPA</sequence>
<evidence type="ECO:0000313" key="2">
    <source>
        <dbReference type="EMBL" id="QPL05737.1"/>
    </source>
</evidence>
<feature type="compositionally biased region" description="Acidic residues" evidence="1">
    <location>
        <begin position="39"/>
        <end position="62"/>
    </location>
</feature>
<dbReference type="InterPro" id="IPR007391">
    <property type="entry name" value="Vancomycin_resist_VanW"/>
</dbReference>
<evidence type="ECO:0000256" key="1">
    <source>
        <dbReference type="SAM" id="MobiDB-lite"/>
    </source>
</evidence>
<feature type="compositionally biased region" description="Low complexity" evidence="1">
    <location>
        <begin position="179"/>
        <end position="197"/>
    </location>
</feature>
<dbReference type="InterPro" id="IPR052913">
    <property type="entry name" value="Glycopeptide_resist_protein"/>
</dbReference>
<organism evidence="2 3">
    <name type="scientific">Actinomyces respiraculi</name>
    <dbReference type="NCBI Taxonomy" id="2744574"/>
    <lineage>
        <taxon>Bacteria</taxon>
        <taxon>Bacillati</taxon>
        <taxon>Actinomycetota</taxon>
        <taxon>Actinomycetes</taxon>
        <taxon>Actinomycetales</taxon>
        <taxon>Actinomycetaceae</taxon>
        <taxon>Actinomyces</taxon>
    </lineage>
</organism>
<feature type="compositionally biased region" description="Low complexity" evidence="1">
    <location>
        <begin position="23"/>
        <end position="38"/>
    </location>
</feature>
<feature type="compositionally biased region" description="Low complexity" evidence="1">
    <location>
        <begin position="438"/>
        <end position="468"/>
    </location>
</feature>
<protein>
    <submittedName>
        <fullName evidence="2">VanW family protein</fullName>
    </submittedName>
</protein>
<accession>A0A7T0LL24</accession>
<dbReference type="Proteomes" id="UP000594637">
    <property type="component" value="Chromosome"/>
</dbReference>
<dbReference type="KEGG" id="arep:ID810_01750"/>
<dbReference type="RefSeq" id="WP_166856401.1">
    <property type="nucleotide sequence ID" value="NZ_CP063989.1"/>
</dbReference>
<feature type="compositionally biased region" description="Acidic residues" evidence="1">
    <location>
        <begin position="10"/>
        <end position="22"/>
    </location>
</feature>
<dbReference type="Pfam" id="PF04294">
    <property type="entry name" value="VanW"/>
    <property type="match status" value="1"/>
</dbReference>
<keyword evidence="3" id="KW-1185">Reference proteome</keyword>
<dbReference type="PANTHER" id="PTHR35788:SF1">
    <property type="entry name" value="EXPORTED PROTEIN"/>
    <property type="match status" value="1"/>
</dbReference>
<dbReference type="PANTHER" id="PTHR35788">
    <property type="entry name" value="EXPORTED PROTEIN-RELATED"/>
    <property type="match status" value="1"/>
</dbReference>
<dbReference type="EMBL" id="CP063989">
    <property type="protein sequence ID" value="QPL05737.1"/>
    <property type="molecule type" value="Genomic_DNA"/>
</dbReference>
<reference evidence="2 3" key="1">
    <citation type="submission" date="2020-11" db="EMBL/GenBank/DDBJ databases">
        <title>Actinomyces sp. ZJ750.</title>
        <authorList>
            <person name="Zhou J."/>
        </authorList>
    </citation>
    <scope>NUCLEOTIDE SEQUENCE [LARGE SCALE GENOMIC DNA]</scope>
    <source>
        <strain evidence="2 3">ZJ750</strain>
    </source>
</reference>